<gene>
    <name evidence="2" type="ORF">E1832_14870</name>
</gene>
<sequence>MSRLRLIGMAGGTLACALGIGYVMQRGQPAPPPIASPAPVSARDTPAAPRVEPPRPAPVRVRVAEAGAPDEALDIKKITLTSAAAEGDGDGLSRLPVTKTLPELSAAPGAVLPGTPEDPEMPALGCDVMARAVPGPMAMVDFSVSAPCLGNSRLVVHHSGMTFSAVTDADGDLNVTIPALAERAVFIAAFDNGEGAVATTRLADIADYDRVVLQWQGRAGFQIHAREFGASYGDPGHVWSGATPPAEPEHATGSVIRLGTQDALSPLLAEVYTFPARTADRSGTIALSVETEVTQDNCGRDISAQLLQRQGEDRVRTRQLDLAVPDCSATGDFLVLNNLLDDLKIAAK</sequence>
<dbReference type="RefSeq" id="WP_133360559.1">
    <property type="nucleotide sequence ID" value="NZ_SMUV01000070.1"/>
</dbReference>
<dbReference type="PROSITE" id="PS51257">
    <property type="entry name" value="PROKAR_LIPOPROTEIN"/>
    <property type="match status" value="1"/>
</dbReference>
<protein>
    <recommendedName>
        <fullName evidence="4">Translocase</fullName>
    </recommendedName>
</protein>
<evidence type="ECO:0000313" key="3">
    <source>
        <dbReference type="Proteomes" id="UP000295301"/>
    </source>
</evidence>
<dbReference type="OrthoDB" id="7956241at2"/>
<dbReference type="Proteomes" id="UP000295301">
    <property type="component" value="Unassembled WGS sequence"/>
</dbReference>
<evidence type="ECO:0008006" key="4">
    <source>
        <dbReference type="Google" id="ProtNLM"/>
    </source>
</evidence>
<organism evidence="2 3">
    <name type="scientific">Antarcticimicrobium luteum</name>
    <dbReference type="NCBI Taxonomy" id="2547397"/>
    <lineage>
        <taxon>Bacteria</taxon>
        <taxon>Pseudomonadati</taxon>
        <taxon>Pseudomonadota</taxon>
        <taxon>Alphaproteobacteria</taxon>
        <taxon>Rhodobacterales</taxon>
        <taxon>Paracoccaceae</taxon>
        <taxon>Antarcticimicrobium</taxon>
    </lineage>
</organism>
<dbReference type="EMBL" id="SMUV01000070">
    <property type="protein sequence ID" value="TDK44395.1"/>
    <property type="molecule type" value="Genomic_DNA"/>
</dbReference>
<evidence type="ECO:0000256" key="1">
    <source>
        <dbReference type="SAM" id="MobiDB-lite"/>
    </source>
</evidence>
<keyword evidence="3" id="KW-1185">Reference proteome</keyword>
<name>A0A4R5UZ10_9RHOB</name>
<feature type="compositionally biased region" description="Low complexity" evidence="1">
    <location>
        <begin position="37"/>
        <end position="50"/>
    </location>
</feature>
<comment type="caution">
    <text evidence="2">The sequence shown here is derived from an EMBL/GenBank/DDBJ whole genome shotgun (WGS) entry which is preliminary data.</text>
</comment>
<evidence type="ECO:0000313" key="2">
    <source>
        <dbReference type="EMBL" id="TDK44395.1"/>
    </source>
</evidence>
<reference evidence="2 3" key="1">
    <citation type="submission" date="2019-03" db="EMBL/GenBank/DDBJ databases">
        <title>Ruegeria lutea sp. nov., a novel strain, isolated from marine sediment, the Masan Bay, South Korea.</title>
        <authorList>
            <person name="Kim J."/>
            <person name="Kim D.-Y."/>
            <person name="Lee S.-S."/>
        </authorList>
    </citation>
    <scope>NUCLEOTIDE SEQUENCE [LARGE SCALE GENOMIC DNA]</scope>
    <source>
        <strain evidence="2 3">318-1</strain>
    </source>
</reference>
<proteinExistence type="predicted"/>
<accession>A0A4R5UZ10</accession>
<feature type="region of interest" description="Disordered" evidence="1">
    <location>
        <begin position="29"/>
        <end position="56"/>
    </location>
</feature>
<dbReference type="AlphaFoldDB" id="A0A4R5UZ10"/>